<dbReference type="EMBL" id="VFPA01000002">
    <property type="protein sequence ID" value="TQM11675.1"/>
    <property type="molecule type" value="Genomic_DNA"/>
</dbReference>
<accession>A0A543DQR3</accession>
<evidence type="ECO:0000256" key="3">
    <source>
        <dbReference type="ARBA" id="ARBA00023163"/>
    </source>
</evidence>
<dbReference type="Gene3D" id="1.10.10.60">
    <property type="entry name" value="Homeodomain-like"/>
    <property type="match status" value="1"/>
</dbReference>
<dbReference type="GO" id="GO:0043565">
    <property type="term" value="F:sequence-specific DNA binding"/>
    <property type="evidence" value="ECO:0007669"/>
    <property type="project" value="InterPro"/>
</dbReference>
<gene>
    <name evidence="5" type="ORF">FB558_4243</name>
</gene>
<feature type="domain" description="HTH araC/xylS-type" evidence="4">
    <location>
        <begin position="185"/>
        <end position="283"/>
    </location>
</feature>
<dbReference type="SUPFAM" id="SSF46689">
    <property type="entry name" value="Homeodomain-like"/>
    <property type="match status" value="2"/>
</dbReference>
<keyword evidence="6" id="KW-1185">Reference proteome</keyword>
<protein>
    <submittedName>
        <fullName evidence="5">AraC family transcriptional regulator of arabinose operon</fullName>
    </submittedName>
</protein>
<evidence type="ECO:0000256" key="1">
    <source>
        <dbReference type="ARBA" id="ARBA00023015"/>
    </source>
</evidence>
<dbReference type="InterPro" id="IPR018060">
    <property type="entry name" value="HTH_AraC"/>
</dbReference>
<comment type="caution">
    <text evidence="5">The sequence shown here is derived from an EMBL/GenBank/DDBJ whole genome shotgun (WGS) entry which is preliminary data.</text>
</comment>
<dbReference type="Pfam" id="PF12833">
    <property type="entry name" value="HTH_18"/>
    <property type="match status" value="1"/>
</dbReference>
<organism evidence="5 6">
    <name type="scientific">Pseudonocardia kunmingensis</name>
    <dbReference type="NCBI Taxonomy" id="630975"/>
    <lineage>
        <taxon>Bacteria</taxon>
        <taxon>Bacillati</taxon>
        <taxon>Actinomycetota</taxon>
        <taxon>Actinomycetes</taxon>
        <taxon>Pseudonocardiales</taxon>
        <taxon>Pseudonocardiaceae</taxon>
        <taxon>Pseudonocardia</taxon>
    </lineage>
</organism>
<keyword evidence="3" id="KW-0804">Transcription</keyword>
<dbReference type="Proteomes" id="UP000315677">
    <property type="component" value="Unassembled WGS sequence"/>
</dbReference>
<keyword evidence="2" id="KW-0238">DNA-binding</keyword>
<evidence type="ECO:0000256" key="2">
    <source>
        <dbReference type="ARBA" id="ARBA00023125"/>
    </source>
</evidence>
<evidence type="ECO:0000313" key="6">
    <source>
        <dbReference type="Proteomes" id="UP000315677"/>
    </source>
</evidence>
<dbReference type="Gene3D" id="2.60.120.280">
    <property type="entry name" value="Regulatory protein AraC"/>
    <property type="match status" value="1"/>
</dbReference>
<dbReference type="SMART" id="SM00342">
    <property type="entry name" value="HTH_ARAC"/>
    <property type="match status" value="1"/>
</dbReference>
<evidence type="ECO:0000313" key="5">
    <source>
        <dbReference type="EMBL" id="TQM11675.1"/>
    </source>
</evidence>
<proteinExistence type="predicted"/>
<dbReference type="Pfam" id="PF02311">
    <property type="entry name" value="AraC_binding"/>
    <property type="match status" value="1"/>
</dbReference>
<dbReference type="PANTHER" id="PTHR46796">
    <property type="entry name" value="HTH-TYPE TRANSCRIPTIONAL ACTIVATOR RHAS-RELATED"/>
    <property type="match status" value="1"/>
</dbReference>
<dbReference type="PROSITE" id="PS01124">
    <property type="entry name" value="HTH_ARAC_FAMILY_2"/>
    <property type="match status" value="1"/>
</dbReference>
<dbReference type="InterPro" id="IPR050204">
    <property type="entry name" value="AraC_XylS_family_regulators"/>
</dbReference>
<keyword evidence="1" id="KW-0805">Transcription regulation</keyword>
<reference evidence="5 6" key="1">
    <citation type="submission" date="2019-06" db="EMBL/GenBank/DDBJ databases">
        <title>Sequencing the genomes of 1000 actinobacteria strains.</title>
        <authorList>
            <person name="Klenk H.-P."/>
        </authorList>
    </citation>
    <scope>NUCLEOTIDE SEQUENCE [LARGE SCALE GENOMIC DNA]</scope>
    <source>
        <strain evidence="5 6">DSM 45301</strain>
    </source>
</reference>
<dbReference type="InterPro" id="IPR037923">
    <property type="entry name" value="HTH-like"/>
</dbReference>
<dbReference type="SUPFAM" id="SSF51215">
    <property type="entry name" value="Regulatory protein AraC"/>
    <property type="match status" value="1"/>
</dbReference>
<sequence length="291" mass="32009">MGGLAHNMEDPGAGRAGRANGFVPVVTRVLGGHLDEGPEYATFRRRGTTDWLLIHTVSGAGGFGDADGGVVRAGPGDAVLLRPRVLHDYATAPGSTGWEILFSHFHPRPEWMPLLAWPQPLPGIGRITADGEVHRRIVAALHRSARAGRGALARAELFAVNALEEALLWCDTQNHLGARTDERVLRVLDHVDAHLAEPLDVARLAEVVHLSTSRLTRLFREHLGTSPQRYVEQQRLIRAKQLLDLTDRPVGVIAREVGWEDPLYFSQRFARFAGQSPTAYRNRDQGETGFA</sequence>
<dbReference type="AlphaFoldDB" id="A0A543DQR3"/>
<name>A0A543DQR3_9PSEU</name>
<dbReference type="InterPro" id="IPR009057">
    <property type="entry name" value="Homeodomain-like_sf"/>
</dbReference>
<dbReference type="GO" id="GO:0003700">
    <property type="term" value="F:DNA-binding transcription factor activity"/>
    <property type="evidence" value="ECO:0007669"/>
    <property type="project" value="InterPro"/>
</dbReference>
<evidence type="ECO:0000259" key="4">
    <source>
        <dbReference type="PROSITE" id="PS01124"/>
    </source>
</evidence>
<dbReference type="InterPro" id="IPR003313">
    <property type="entry name" value="AraC-bd"/>
</dbReference>